<dbReference type="InterPro" id="IPR001789">
    <property type="entry name" value="Sig_transdc_resp-reg_receiver"/>
</dbReference>
<sequence length="137" mass="15288">MDTKLAMVIDDSRAMRGILKRILLPLGFEVREATNGKDALDQIWDQDLQPGLALIDWNMPEMNGLEFVMAVRKQKHLRQMTLMMVTTESEHGQIVRALAAGAHEYVIKPFTAEAIVEKLSYLGVLPQIPTLEAASNG</sequence>
<dbReference type="PROSITE" id="PS50110">
    <property type="entry name" value="RESPONSE_REGULATORY"/>
    <property type="match status" value="1"/>
</dbReference>
<feature type="modified residue" description="4-aspartylphosphate" evidence="2">
    <location>
        <position position="56"/>
    </location>
</feature>
<evidence type="ECO:0000259" key="3">
    <source>
        <dbReference type="PROSITE" id="PS50110"/>
    </source>
</evidence>
<accession>A0ABN2AEC9</accession>
<organism evidence="4 5">
    <name type="scientific">Dactylosporangium maewongense</name>
    <dbReference type="NCBI Taxonomy" id="634393"/>
    <lineage>
        <taxon>Bacteria</taxon>
        <taxon>Bacillati</taxon>
        <taxon>Actinomycetota</taxon>
        <taxon>Actinomycetes</taxon>
        <taxon>Micromonosporales</taxon>
        <taxon>Micromonosporaceae</taxon>
        <taxon>Dactylosporangium</taxon>
    </lineage>
</organism>
<dbReference type="InterPro" id="IPR011006">
    <property type="entry name" value="CheY-like_superfamily"/>
</dbReference>
<dbReference type="EMBL" id="BAAAQD010000005">
    <property type="protein sequence ID" value="GAA1515686.1"/>
    <property type="molecule type" value="Genomic_DNA"/>
</dbReference>
<evidence type="ECO:0000256" key="2">
    <source>
        <dbReference type="PROSITE-ProRule" id="PRU00169"/>
    </source>
</evidence>
<dbReference type="Gene3D" id="3.40.50.2300">
    <property type="match status" value="1"/>
</dbReference>
<dbReference type="PANTHER" id="PTHR44591">
    <property type="entry name" value="STRESS RESPONSE REGULATOR PROTEIN 1"/>
    <property type="match status" value="1"/>
</dbReference>
<evidence type="ECO:0000313" key="5">
    <source>
        <dbReference type="Proteomes" id="UP001501470"/>
    </source>
</evidence>
<keyword evidence="1 2" id="KW-0597">Phosphoprotein</keyword>
<protein>
    <submittedName>
        <fullName evidence="4">Chemotaxis response regulator CheY</fullName>
    </submittedName>
</protein>
<evidence type="ECO:0000313" key="4">
    <source>
        <dbReference type="EMBL" id="GAA1515686.1"/>
    </source>
</evidence>
<proteinExistence type="predicted"/>
<evidence type="ECO:0000256" key="1">
    <source>
        <dbReference type="ARBA" id="ARBA00022553"/>
    </source>
</evidence>
<dbReference type="SMART" id="SM00448">
    <property type="entry name" value="REC"/>
    <property type="match status" value="1"/>
</dbReference>
<dbReference type="Pfam" id="PF00072">
    <property type="entry name" value="Response_reg"/>
    <property type="match status" value="1"/>
</dbReference>
<dbReference type="InterPro" id="IPR050595">
    <property type="entry name" value="Bact_response_regulator"/>
</dbReference>
<dbReference type="RefSeq" id="WP_344502793.1">
    <property type="nucleotide sequence ID" value="NZ_BAAAQD010000005.1"/>
</dbReference>
<feature type="domain" description="Response regulatory" evidence="3">
    <location>
        <begin position="5"/>
        <end position="123"/>
    </location>
</feature>
<comment type="caution">
    <text evidence="4">The sequence shown here is derived from an EMBL/GenBank/DDBJ whole genome shotgun (WGS) entry which is preliminary data.</text>
</comment>
<name>A0ABN2AEC9_9ACTN</name>
<dbReference type="PANTHER" id="PTHR44591:SF3">
    <property type="entry name" value="RESPONSE REGULATORY DOMAIN-CONTAINING PROTEIN"/>
    <property type="match status" value="1"/>
</dbReference>
<dbReference type="Proteomes" id="UP001501470">
    <property type="component" value="Unassembled WGS sequence"/>
</dbReference>
<gene>
    <name evidence="4" type="ORF">GCM10009827_033140</name>
</gene>
<keyword evidence="5" id="KW-1185">Reference proteome</keyword>
<dbReference type="SUPFAM" id="SSF52172">
    <property type="entry name" value="CheY-like"/>
    <property type="match status" value="1"/>
</dbReference>
<reference evidence="4 5" key="1">
    <citation type="journal article" date="2019" name="Int. J. Syst. Evol. Microbiol.">
        <title>The Global Catalogue of Microorganisms (GCM) 10K type strain sequencing project: providing services to taxonomists for standard genome sequencing and annotation.</title>
        <authorList>
            <consortium name="The Broad Institute Genomics Platform"/>
            <consortium name="The Broad Institute Genome Sequencing Center for Infectious Disease"/>
            <person name="Wu L."/>
            <person name="Ma J."/>
        </authorList>
    </citation>
    <scope>NUCLEOTIDE SEQUENCE [LARGE SCALE GENOMIC DNA]</scope>
    <source>
        <strain evidence="4 5">JCM 15933</strain>
    </source>
</reference>